<organism evidence="3 4">
    <name type="scientific">Lentihominibacter faecis</name>
    <dbReference type="NCBI Taxonomy" id="2764712"/>
    <lineage>
        <taxon>Bacteria</taxon>
        <taxon>Bacillati</taxon>
        <taxon>Bacillota</taxon>
        <taxon>Clostridia</taxon>
        <taxon>Peptostreptococcales</taxon>
        <taxon>Anaerovoracaceae</taxon>
        <taxon>Lentihominibacter</taxon>
    </lineage>
</organism>
<feature type="domain" description="AAA+ ATPase" evidence="2">
    <location>
        <begin position="209"/>
        <end position="392"/>
    </location>
</feature>
<dbReference type="PANTHER" id="PTHR32039">
    <property type="entry name" value="MAGNESIUM-CHELATASE SUBUNIT CHLI"/>
    <property type="match status" value="1"/>
</dbReference>
<evidence type="ECO:0000313" key="3">
    <source>
        <dbReference type="EMBL" id="MBC5998697.1"/>
    </source>
</evidence>
<name>A0A923NDL0_9FIRM</name>
<dbReference type="InterPro" id="IPR025158">
    <property type="entry name" value="Mg_chelat-rel_C"/>
</dbReference>
<dbReference type="SUPFAM" id="SSF54211">
    <property type="entry name" value="Ribosomal protein S5 domain 2-like"/>
    <property type="match status" value="1"/>
</dbReference>
<dbReference type="InterPro" id="IPR014721">
    <property type="entry name" value="Ribsml_uS5_D2-typ_fold_subgr"/>
</dbReference>
<dbReference type="InterPro" id="IPR004482">
    <property type="entry name" value="Mg_chelat-rel"/>
</dbReference>
<sequence>MLTRMKTASLQGVNGYPVTVETDLHRGMPGFQIVGLADTTIKEAFSRIRPAIINSGYRFPREKVTVNLSPAGKPKEGSHFDLPIALGILLLTLGEEAQIEDTAFFGELSLDGKINPIRGALPLALCARKAGVHNIVLPLQNCEEAAVLEDVNIIPVSDLTQAICCVKDPQTAAPYKKKKHVEEAHSDLDFSEVIGQEYGKRALMIAAAGDHGILMMGGPGCGKTMMARRIPSILPRLSYEEQLELTGIYSVAGMLPEDEPVITSRPFRSPHHSISMAGLIGGGQKPRPGELSLAHRGVLFLDELGEFEGRAIDAMRQPVEDGFIRLNRNLEEIIFPSEVMIVAAANPCKCGNLWDEKKTCTCSSAQICSHMRKLTGPFADRIDMHVRVAQVAGKDLKEREEKNKGMTSAQMREKVVEARRIQEERYRGMPHRENGWLEESEIIRYCLPDQGGQELLRQAYEKMGLTMRAYWKICKIARTIADLEGKEAIGMPEVAEALQFRIMEKEMKRNGA</sequence>
<proteinExistence type="inferred from homology"/>
<dbReference type="SMART" id="SM00382">
    <property type="entry name" value="AAA"/>
    <property type="match status" value="1"/>
</dbReference>
<protein>
    <submittedName>
        <fullName evidence="3">YifB family Mg chelatase-like AAA ATPase</fullName>
    </submittedName>
</protein>
<dbReference type="EMBL" id="JACRWC010000029">
    <property type="protein sequence ID" value="MBC5998697.1"/>
    <property type="molecule type" value="Genomic_DNA"/>
</dbReference>
<comment type="caution">
    <text evidence="3">The sequence shown here is derived from an EMBL/GenBank/DDBJ whole genome shotgun (WGS) entry which is preliminary data.</text>
</comment>
<dbReference type="Pfam" id="PF13541">
    <property type="entry name" value="ChlI"/>
    <property type="match status" value="1"/>
</dbReference>
<dbReference type="InterPro" id="IPR020568">
    <property type="entry name" value="Ribosomal_Su5_D2-typ_SF"/>
</dbReference>
<dbReference type="RefSeq" id="WP_249286248.1">
    <property type="nucleotide sequence ID" value="NZ_JACRWC010000029.1"/>
</dbReference>
<dbReference type="Pfam" id="PF01078">
    <property type="entry name" value="Mg_chelatase"/>
    <property type="match status" value="1"/>
</dbReference>
<keyword evidence="4" id="KW-1185">Reference proteome</keyword>
<evidence type="ECO:0000313" key="4">
    <source>
        <dbReference type="Proteomes" id="UP000644115"/>
    </source>
</evidence>
<dbReference type="InterPro" id="IPR045006">
    <property type="entry name" value="CHLI-like"/>
</dbReference>
<evidence type="ECO:0000256" key="1">
    <source>
        <dbReference type="ARBA" id="ARBA00006354"/>
    </source>
</evidence>
<dbReference type="Gene3D" id="3.40.50.300">
    <property type="entry name" value="P-loop containing nucleotide triphosphate hydrolases"/>
    <property type="match status" value="1"/>
</dbReference>
<dbReference type="PANTHER" id="PTHR32039:SF7">
    <property type="entry name" value="COMPETENCE PROTEIN COMM"/>
    <property type="match status" value="1"/>
</dbReference>
<dbReference type="Proteomes" id="UP000644115">
    <property type="component" value="Unassembled WGS sequence"/>
</dbReference>
<dbReference type="Gene3D" id="3.30.230.10">
    <property type="match status" value="1"/>
</dbReference>
<dbReference type="PRINTS" id="PR00830">
    <property type="entry name" value="ENDOLAPTASE"/>
</dbReference>
<dbReference type="InterPro" id="IPR000523">
    <property type="entry name" value="Mg_chelatse_chII-like_cat_dom"/>
</dbReference>
<comment type="similarity">
    <text evidence="1">Belongs to the Mg-chelatase subunits D/I family. ComM subfamily.</text>
</comment>
<dbReference type="GO" id="GO:0005524">
    <property type="term" value="F:ATP binding"/>
    <property type="evidence" value="ECO:0007669"/>
    <property type="project" value="InterPro"/>
</dbReference>
<accession>A0A923NDL0</accession>
<evidence type="ECO:0000259" key="2">
    <source>
        <dbReference type="SMART" id="SM00382"/>
    </source>
</evidence>
<dbReference type="NCBIfam" id="TIGR00368">
    <property type="entry name" value="YifB family Mg chelatase-like AAA ATPase"/>
    <property type="match status" value="1"/>
</dbReference>
<dbReference type="Pfam" id="PF13335">
    <property type="entry name" value="Mg_chelatase_C"/>
    <property type="match status" value="1"/>
</dbReference>
<dbReference type="SUPFAM" id="SSF52540">
    <property type="entry name" value="P-loop containing nucleoside triphosphate hydrolases"/>
    <property type="match status" value="1"/>
</dbReference>
<gene>
    <name evidence="3" type="ORF">H8876_01495</name>
</gene>
<dbReference type="AlphaFoldDB" id="A0A923NDL0"/>
<dbReference type="InterPro" id="IPR003593">
    <property type="entry name" value="AAA+_ATPase"/>
</dbReference>
<dbReference type="InterPro" id="IPR027417">
    <property type="entry name" value="P-loop_NTPase"/>
</dbReference>
<reference evidence="3" key="1">
    <citation type="submission" date="2020-08" db="EMBL/GenBank/DDBJ databases">
        <authorList>
            <person name="Liu C."/>
            <person name="Sun Q."/>
        </authorList>
    </citation>
    <scope>NUCLEOTIDE SEQUENCE</scope>
    <source>
        <strain evidence="3">BX16</strain>
    </source>
</reference>